<dbReference type="GO" id="GO:1900376">
    <property type="term" value="P:regulation of secondary metabolite biosynthetic process"/>
    <property type="evidence" value="ECO:0007669"/>
    <property type="project" value="TreeGrafter"/>
</dbReference>
<dbReference type="PATRIC" id="fig|43678.3.peg.193"/>
<evidence type="ECO:0000256" key="2">
    <source>
        <dbReference type="ARBA" id="ARBA00007957"/>
    </source>
</evidence>
<dbReference type="PANTHER" id="PTHR33202:SF18">
    <property type="entry name" value="TRANSCRIPTIONAL REGULATOR FURA"/>
    <property type="match status" value="1"/>
</dbReference>
<feature type="binding site" evidence="11">
    <location>
        <position position="139"/>
    </location>
    <ligand>
        <name>Zn(2+)</name>
        <dbReference type="ChEBI" id="CHEBI:29105"/>
    </ligand>
</feature>
<dbReference type="GO" id="GO:0008270">
    <property type="term" value="F:zinc ion binding"/>
    <property type="evidence" value="ECO:0007669"/>
    <property type="project" value="TreeGrafter"/>
</dbReference>
<keyword evidence="3" id="KW-0963">Cytoplasm</keyword>
<evidence type="ECO:0000256" key="7">
    <source>
        <dbReference type="ARBA" id="ARBA00023004"/>
    </source>
</evidence>
<dbReference type="InterPro" id="IPR002481">
    <property type="entry name" value="FUR"/>
</dbReference>
<dbReference type="Proteomes" id="UP000093412">
    <property type="component" value="Unassembled WGS sequence"/>
</dbReference>
<evidence type="ECO:0000256" key="8">
    <source>
        <dbReference type="ARBA" id="ARBA00023015"/>
    </source>
</evidence>
<dbReference type="Pfam" id="PF01475">
    <property type="entry name" value="FUR"/>
    <property type="match status" value="1"/>
</dbReference>
<gene>
    <name evidence="12" type="primary">furA</name>
    <name evidence="13" type="ORF">OERS_38990</name>
    <name evidence="12" type="ORF">OJAG_01800</name>
</gene>
<dbReference type="PANTHER" id="PTHR33202">
    <property type="entry name" value="ZINC UPTAKE REGULATION PROTEIN"/>
    <property type="match status" value="1"/>
</dbReference>
<keyword evidence="9" id="KW-0238">DNA-binding</keyword>
<keyword evidence="6 11" id="KW-0862">Zinc</keyword>
<evidence type="ECO:0000256" key="9">
    <source>
        <dbReference type="ARBA" id="ARBA00023125"/>
    </source>
</evidence>
<dbReference type="EMBL" id="MAQA01000078">
    <property type="protein sequence ID" value="OCI29408.1"/>
    <property type="molecule type" value="Genomic_DNA"/>
</dbReference>
<comment type="cofactor">
    <cofactor evidence="11">
        <name>Zn(2+)</name>
        <dbReference type="ChEBI" id="CHEBI:29105"/>
    </cofactor>
    <text evidence="11">Binds 1 zinc ion per subunit.</text>
</comment>
<evidence type="ECO:0000313" key="13">
    <source>
        <dbReference type="EMBL" id="OCI29408.1"/>
    </source>
</evidence>
<dbReference type="CDD" id="cd07153">
    <property type="entry name" value="Fur_like"/>
    <property type="match status" value="1"/>
</dbReference>
<dbReference type="SUPFAM" id="SSF46785">
    <property type="entry name" value="Winged helix' DNA-binding domain"/>
    <property type="match status" value="1"/>
</dbReference>
<sequence length="144" mass="15619">MPTDKTLRPADHETELRDSGLRVTAARLAVLDVVTRQQHADADDVLRATREVLGSVSVQAVYDVLNALTEHGLLRRIEPAGHPARYERRLGDNHHHVVCRSCGAVADIDCAVGHAPCLTPSGNNGFTIDTAEVTYWGLCPDCAD</sequence>
<dbReference type="EMBL" id="LRIE01000027">
    <property type="protein sequence ID" value="KZM37124.1"/>
    <property type="molecule type" value="Genomic_DNA"/>
</dbReference>
<dbReference type="GO" id="GO:0000976">
    <property type="term" value="F:transcription cis-regulatory region binding"/>
    <property type="evidence" value="ECO:0007669"/>
    <property type="project" value="TreeGrafter"/>
</dbReference>
<dbReference type="InterPro" id="IPR043135">
    <property type="entry name" value="Fur_C"/>
</dbReference>
<comment type="similarity">
    <text evidence="2">Belongs to the Fur family.</text>
</comment>
<dbReference type="AlphaFoldDB" id="A0A163T5K9"/>
<evidence type="ECO:0000256" key="3">
    <source>
        <dbReference type="ARBA" id="ARBA00022490"/>
    </source>
</evidence>
<evidence type="ECO:0000313" key="12">
    <source>
        <dbReference type="EMBL" id="KZM37124.1"/>
    </source>
</evidence>
<accession>A0A163T5K9</accession>
<comment type="subcellular location">
    <subcellularLocation>
        <location evidence="1">Cytoplasm</location>
    </subcellularLocation>
</comment>
<dbReference type="OrthoDB" id="5242893at2"/>
<proteinExistence type="inferred from homology"/>
<keyword evidence="8" id="KW-0805">Transcription regulation</keyword>
<evidence type="ECO:0000313" key="14">
    <source>
        <dbReference type="Proteomes" id="UP000076447"/>
    </source>
</evidence>
<evidence type="ECO:0000256" key="5">
    <source>
        <dbReference type="ARBA" id="ARBA00022723"/>
    </source>
</evidence>
<name>A0A163T5K9_9CELL</name>
<reference evidence="13 15" key="2">
    <citation type="submission" date="2016-06" db="EMBL/GenBank/DDBJ databases">
        <title>Genome sequence of Oerskovia enterophila DSM 43852.</title>
        <authorList>
            <person name="Poehlein A."/>
            <person name="Jag V."/>
            <person name="Bengelsdorf F.R."/>
            <person name="Daniel R."/>
            <person name="Duerre P."/>
        </authorList>
    </citation>
    <scope>NUCLEOTIDE SEQUENCE [LARGE SCALE GENOMIC DNA]</scope>
    <source>
        <strain evidence="13 15">DSM 43852</strain>
    </source>
</reference>
<evidence type="ECO:0000313" key="15">
    <source>
        <dbReference type="Proteomes" id="UP000093412"/>
    </source>
</evidence>
<evidence type="ECO:0000256" key="11">
    <source>
        <dbReference type="PIRSR" id="PIRSR602481-1"/>
    </source>
</evidence>
<organism evidence="12 14">
    <name type="scientific">Oerskovia enterophila</name>
    <dbReference type="NCBI Taxonomy" id="43678"/>
    <lineage>
        <taxon>Bacteria</taxon>
        <taxon>Bacillati</taxon>
        <taxon>Actinomycetota</taxon>
        <taxon>Actinomycetes</taxon>
        <taxon>Micrococcales</taxon>
        <taxon>Cellulomonadaceae</taxon>
        <taxon>Oerskovia</taxon>
    </lineage>
</organism>
<dbReference type="InterPro" id="IPR036388">
    <property type="entry name" value="WH-like_DNA-bd_sf"/>
</dbReference>
<dbReference type="RefSeq" id="WP_068627657.1">
    <property type="nucleotide sequence ID" value="NZ_LRIE01000027.1"/>
</dbReference>
<evidence type="ECO:0000256" key="4">
    <source>
        <dbReference type="ARBA" id="ARBA00022491"/>
    </source>
</evidence>
<keyword evidence="10" id="KW-0804">Transcription</keyword>
<keyword evidence="5 11" id="KW-0479">Metal-binding</keyword>
<dbReference type="Gene3D" id="1.10.10.10">
    <property type="entry name" value="Winged helix-like DNA-binding domain superfamily/Winged helix DNA-binding domain"/>
    <property type="match status" value="1"/>
</dbReference>
<evidence type="ECO:0000256" key="1">
    <source>
        <dbReference type="ARBA" id="ARBA00004496"/>
    </source>
</evidence>
<feature type="binding site" evidence="11">
    <location>
        <position position="99"/>
    </location>
    <ligand>
        <name>Zn(2+)</name>
        <dbReference type="ChEBI" id="CHEBI:29105"/>
    </ligand>
</feature>
<dbReference type="STRING" id="43678.OJAG_01800"/>
<comment type="caution">
    <text evidence="12">The sequence shown here is derived from an EMBL/GenBank/DDBJ whole genome shotgun (WGS) entry which is preliminary data.</text>
</comment>
<dbReference type="GO" id="GO:0005737">
    <property type="term" value="C:cytoplasm"/>
    <property type="evidence" value="ECO:0007669"/>
    <property type="project" value="UniProtKB-SubCell"/>
</dbReference>
<keyword evidence="15" id="KW-1185">Reference proteome</keyword>
<reference evidence="12 14" key="1">
    <citation type="submission" date="2016-01" db="EMBL/GenBank/DDBJ databases">
        <title>Genome sequence of Oerskovia enterophila VJag, an agar and cellulose degrading bacterium.</title>
        <authorList>
            <person name="Poehlein A."/>
            <person name="Jag V."/>
            <person name="Bengelsdorf F."/>
            <person name="Duerre P."/>
            <person name="Daniel R."/>
        </authorList>
    </citation>
    <scope>NUCLEOTIDE SEQUENCE [LARGE SCALE GENOMIC DNA]</scope>
    <source>
        <strain evidence="12 14">VJag</strain>
    </source>
</reference>
<keyword evidence="4" id="KW-0678">Repressor</keyword>
<dbReference type="Gene3D" id="3.30.1490.190">
    <property type="match status" value="1"/>
</dbReference>
<keyword evidence="7" id="KW-0408">Iron</keyword>
<evidence type="ECO:0000256" key="10">
    <source>
        <dbReference type="ARBA" id="ARBA00023163"/>
    </source>
</evidence>
<feature type="binding site" evidence="11">
    <location>
        <position position="102"/>
    </location>
    <ligand>
        <name>Zn(2+)</name>
        <dbReference type="ChEBI" id="CHEBI:29105"/>
    </ligand>
</feature>
<feature type="binding site" evidence="11">
    <location>
        <position position="142"/>
    </location>
    <ligand>
        <name>Zn(2+)</name>
        <dbReference type="ChEBI" id="CHEBI:29105"/>
    </ligand>
</feature>
<dbReference type="GO" id="GO:0045892">
    <property type="term" value="P:negative regulation of DNA-templated transcription"/>
    <property type="evidence" value="ECO:0007669"/>
    <property type="project" value="TreeGrafter"/>
</dbReference>
<dbReference type="Proteomes" id="UP000076447">
    <property type="component" value="Unassembled WGS sequence"/>
</dbReference>
<evidence type="ECO:0000256" key="6">
    <source>
        <dbReference type="ARBA" id="ARBA00022833"/>
    </source>
</evidence>
<dbReference type="InterPro" id="IPR036390">
    <property type="entry name" value="WH_DNA-bd_sf"/>
</dbReference>
<dbReference type="GO" id="GO:0003700">
    <property type="term" value="F:DNA-binding transcription factor activity"/>
    <property type="evidence" value="ECO:0007669"/>
    <property type="project" value="InterPro"/>
</dbReference>
<protein>
    <submittedName>
        <fullName evidence="12">Transcriptional regulator FurA</fullName>
    </submittedName>
</protein>